<evidence type="ECO:0000313" key="3">
    <source>
        <dbReference type="Proteomes" id="UP000193685"/>
    </source>
</evidence>
<feature type="domain" description="DUF5672" evidence="1">
    <location>
        <begin position="91"/>
        <end position="232"/>
    </location>
</feature>
<sequence length="284" mass="32775">MKNIKFARGRPVDDAHFCNPTLSKEKVAVLVESRSDPYMIPSLLHFIKQLGDDWPFVIYHSKHNEDMLRSSRVLKRHIDSGKIQLHRLNLVFNDHDSVSVFLTHRAFYDNLAPAKHLFLFQLDSTICSNSQSKLEDFFHFAFIGAPISTLLSSGDITRYNGGFSLRDRDAFLEIIETVPEFQSKYSGNPFIFEDQWFSQEFHKANKYILPTEDEAAQFAVESVYHPTPFGVHRPQIMVSATANDEQKRHLIDVWCPDMYAMTPLTGPETFKCRNNRQLPECNGE</sequence>
<dbReference type="InterPro" id="IPR043729">
    <property type="entry name" value="DUF5672"/>
</dbReference>
<dbReference type="STRING" id="56484.A0A1Y2FQ68"/>
<dbReference type="Proteomes" id="UP000193685">
    <property type="component" value="Unassembled WGS sequence"/>
</dbReference>
<comment type="caution">
    <text evidence="2">The sequence shown here is derived from an EMBL/GenBank/DDBJ whole genome shotgun (WGS) entry which is preliminary data.</text>
</comment>
<evidence type="ECO:0000313" key="2">
    <source>
        <dbReference type="EMBL" id="ORY86141.1"/>
    </source>
</evidence>
<gene>
    <name evidence="2" type="ORF">BCR37DRAFT_385625</name>
</gene>
<accession>A0A1Y2FQ68</accession>
<organism evidence="2 3">
    <name type="scientific">Protomyces lactucae-debilis</name>
    <dbReference type="NCBI Taxonomy" id="2754530"/>
    <lineage>
        <taxon>Eukaryota</taxon>
        <taxon>Fungi</taxon>
        <taxon>Dikarya</taxon>
        <taxon>Ascomycota</taxon>
        <taxon>Taphrinomycotina</taxon>
        <taxon>Taphrinomycetes</taxon>
        <taxon>Taphrinales</taxon>
        <taxon>Protomycetaceae</taxon>
        <taxon>Protomyces</taxon>
    </lineage>
</organism>
<dbReference type="EMBL" id="MCFI01000003">
    <property type="protein sequence ID" value="ORY86141.1"/>
    <property type="molecule type" value="Genomic_DNA"/>
</dbReference>
<protein>
    <recommendedName>
        <fullName evidence="1">DUF5672 domain-containing protein</fullName>
    </recommendedName>
</protein>
<dbReference type="OrthoDB" id="10025998at2759"/>
<name>A0A1Y2FQ68_PROLT</name>
<dbReference type="GeneID" id="63786967"/>
<evidence type="ECO:0000259" key="1">
    <source>
        <dbReference type="Pfam" id="PF18922"/>
    </source>
</evidence>
<keyword evidence="3" id="KW-1185">Reference proteome</keyword>
<dbReference type="Pfam" id="PF18922">
    <property type="entry name" value="DUF5672"/>
    <property type="match status" value="1"/>
</dbReference>
<dbReference type="AlphaFoldDB" id="A0A1Y2FQ68"/>
<reference evidence="2 3" key="1">
    <citation type="submission" date="2016-07" db="EMBL/GenBank/DDBJ databases">
        <title>Pervasive Adenine N6-methylation of Active Genes in Fungi.</title>
        <authorList>
            <consortium name="DOE Joint Genome Institute"/>
            <person name="Mondo S.J."/>
            <person name="Dannebaum R.O."/>
            <person name="Kuo R.C."/>
            <person name="Labutti K."/>
            <person name="Haridas S."/>
            <person name="Kuo A."/>
            <person name="Salamov A."/>
            <person name="Ahrendt S.R."/>
            <person name="Lipzen A."/>
            <person name="Sullivan W."/>
            <person name="Andreopoulos W.B."/>
            <person name="Clum A."/>
            <person name="Lindquist E."/>
            <person name="Daum C."/>
            <person name="Ramamoorthy G.K."/>
            <person name="Gryganskyi A."/>
            <person name="Culley D."/>
            <person name="Magnuson J.K."/>
            <person name="James T.Y."/>
            <person name="O'Malley M.A."/>
            <person name="Stajich J.E."/>
            <person name="Spatafora J.W."/>
            <person name="Visel A."/>
            <person name="Grigoriev I.V."/>
        </authorList>
    </citation>
    <scope>NUCLEOTIDE SEQUENCE [LARGE SCALE GENOMIC DNA]</scope>
    <source>
        <strain evidence="2 3">12-1054</strain>
    </source>
</reference>
<dbReference type="RefSeq" id="XP_040727323.1">
    <property type="nucleotide sequence ID" value="XM_040870368.1"/>
</dbReference>
<proteinExistence type="predicted"/>
<dbReference type="OMA" id="PEWPVIL"/>